<reference evidence="2 3" key="1">
    <citation type="submission" date="2017-08" db="EMBL/GenBank/DDBJ databases">
        <title>The strain WRN001 was isolated from Binhai saline alkaline soil, Tianjin, China.</title>
        <authorList>
            <person name="Liu D."/>
            <person name="Zhang G."/>
        </authorList>
    </citation>
    <scope>NUCLEOTIDE SEQUENCE [LARGE SCALE GENOMIC DNA]</scope>
    <source>
        <strain evidence="2 3">WN019</strain>
    </source>
</reference>
<evidence type="ECO:0000313" key="3">
    <source>
        <dbReference type="Proteomes" id="UP000218083"/>
    </source>
</evidence>
<comment type="caution">
    <text evidence="2">The sequence shown here is derived from an EMBL/GenBank/DDBJ whole genome shotgun (WGS) entry which is preliminary data.</text>
</comment>
<sequence>MIPASPNILSRYTTVVATTGFGALVIIHYLVVLLFFIFGFAATFGVATLLLDLSIVWAALLSVVIGVLFGVSGYFLFLIGLASL</sequence>
<keyword evidence="1" id="KW-0812">Transmembrane</keyword>
<keyword evidence="3" id="KW-1185">Reference proteome</keyword>
<evidence type="ECO:0000313" key="2">
    <source>
        <dbReference type="EMBL" id="PAU85195.1"/>
    </source>
</evidence>
<dbReference type="RefSeq" id="WP_095635317.1">
    <property type="nucleotide sequence ID" value="NZ_NSKC01000001.1"/>
</dbReference>
<protein>
    <submittedName>
        <fullName evidence="2">Uncharacterized protein</fullName>
    </submittedName>
</protein>
<keyword evidence="1" id="KW-0472">Membrane</keyword>
<feature type="transmembrane region" description="Helical" evidence="1">
    <location>
        <begin position="21"/>
        <end position="49"/>
    </location>
</feature>
<proteinExistence type="predicted"/>
<gene>
    <name evidence="2" type="ORF">CK500_00575</name>
</gene>
<accession>A0A2A2FKV5</accession>
<dbReference type="EMBL" id="NSKC01000001">
    <property type="protein sequence ID" value="PAU85195.1"/>
    <property type="molecule type" value="Genomic_DNA"/>
</dbReference>
<feature type="transmembrane region" description="Helical" evidence="1">
    <location>
        <begin position="55"/>
        <end position="82"/>
    </location>
</feature>
<dbReference type="Proteomes" id="UP000218083">
    <property type="component" value="Unassembled WGS sequence"/>
</dbReference>
<dbReference type="AlphaFoldDB" id="A0A2A2FKV5"/>
<keyword evidence="1" id="KW-1133">Transmembrane helix</keyword>
<evidence type="ECO:0000256" key="1">
    <source>
        <dbReference type="SAM" id="Phobius"/>
    </source>
</evidence>
<name>A0A2A2FKV5_9EURY</name>
<organism evidence="2 3">
    <name type="scientific">Halorubrum salipaludis</name>
    <dbReference type="NCBI Taxonomy" id="2032630"/>
    <lineage>
        <taxon>Archaea</taxon>
        <taxon>Methanobacteriati</taxon>
        <taxon>Methanobacteriota</taxon>
        <taxon>Stenosarchaea group</taxon>
        <taxon>Halobacteria</taxon>
        <taxon>Halobacteriales</taxon>
        <taxon>Haloferacaceae</taxon>
        <taxon>Halorubrum</taxon>
    </lineage>
</organism>